<evidence type="ECO:0000313" key="3">
    <source>
        <dbReference type="Proteomes" id="UP001152523"/>
    </source>
</evidence>
<name>A0AAV0DPT9_9ASTE</name>
<evidence type="ECO:0000256" key="1">
    <source>
        <dbReference type="SAM" id="MobiDB-lite"/>
    </source>
</evidence>
<proteinExistence type="predicted"/>
<dbReference type="Proteomes" id="UP001152523">
    <property type="component" value="Unassembled WGS sequence"/>
</dbReference>
<reference evidence="2" key="1">
    <citation type="submission" date="2022-07" db="EMBL/GenBank/DDBJ databases">
        <authorList>
            <person name="Macas J."/>
            <person name="Novak P."/>
            <person name="Neumann P."/>
        </authorList>
    </citation>
    <scope>NUCLEOTIDE SEQUENCE</scope>
</reference>
<accession>A0AAV0DPT9</accession>
<feature type="region of interest" description="Disordered" evidence="1">
    <location>
        <begin position="60"/>
        <end position="79"/>
    </location>
</feature>
<sequence length="102" mass="11105">MKESITPAILPPTACVKSGSPQPPYPHPAPRVPRRRFHSSSRNTLDLPPEVVSCVVDSRSEQIDPAGQETDERDDDVSASAAKRELNRCSGCWGKFDLTGFG</sequence>
<dbReference type="AlphaFoldDB" id="A0AAV0DPT9"/>
<feature type="region of interest" description="Disordered" evidence="1">
    <location>
        <begin position="1"/>
        <end position="50"/>
    </location>
</feature>
<evidence type="ECO:0000313" key="2">
    <source>
        <dbReference type="EMBL" id="CAH9106272.1"/>
    </source>
</evidence>
<gene>
    <name evidence="2" type="ORF">CEPIT_LOCUS17497</name>
</gene>
<keyword evidence="3" id="KW-1185">Reference proteome</keyword>
<dbReference type="EMBL" id="CAMAPF010000135">
    <property type="protein sequence ID" value="CAH9106272.1"/>
    <property type="molecule type" value="Genomic_DNA"/>
</dbReference>
<comment type="caution">
    <text evidence="2">The sequence shown here is derived from an EMBL/GenBank/DDBJ whole genome shotgun (WGS) entry which is preliminary data.</text>
</comment>
<organism evidence="2 3">
    <name type="scientific">Cuscuta epithymum</name>
    <dbReference type="NCBI Taxonomy" id="186058"/>
    <lineage>
        <taxon>Eukaryota</taxon>
        <taxon>Viridiplantae</taxon>
        <taxon>Streptophyta</taxon>
        <taxon>Embryophyta</taxon>
        <taxon>Tracheophyta</taxon>
        <taxon>Spermatophyta</taxon>
        <taxon>Magnoliopsida</taxon>
        <taxon>eudicotyledons</taxon>
        <taxon>Gunneridae</taxon>
        <taxon>Pentapetalae</taxon>
        <taxon>asterids</taxon>
        <taxon>lamiids</taxon>
        <taxon>Solanales</taxon>
        <taxon>Convolvulaceae</taxon>
        <taxon>Cuscuteae</taxon>
        <taxon>Cuscuta</taxon>
        <taxon>Cuscuta subgen. Cuscuta</taxon>
    </lineage>
</organism>
<feature type="compositionally biased region" description="Pro residues" evidence="1">
    <location>
        <begin position="21"/>
        <end position="31"/>
    </location>
</feature>
<protein>
    <submittedName>
        <fullName evidence="2">Uncharacterized protein</fullName>
    </submittedName>
</protein>